<keyword evidence="1" id="KW-0812">Transmembrane</keyword>
<dbReference type="GO" id="GO:0016020">
    <property type="term" value="C:membrane"/>
    <property type="evidence" value="ECO:0007669"/>
    <property type="project" value="TreeGrafter"/>
</dbReference>
<feature type="chain" id="PRO_5012588453" evidence="2">
    <location>
        <begin position="19"/>
        <end position="474"/>
    </location>
</feature>
<dbReference type="AlphaFoldDB" id="A0A1J1HI88"/>
<gene>
    <name evidence="3" type="primary">putative GH14025</name>
    <name evidence="3" type="ORF">CLUMA_CG000859</name>
</gene>
<evidence type="ECO:0000313" key="4">
    <source>
        <dbReference type="Proteomes" id="UP000183832"/>
    </source>
</evidence>
<name>A0A1J1HI88_9DIPT</name>
<dbReference type="OrthoDB" id="8194491at2759"/>
<dbReference type="Proteomes" id="UP000183832">
    <property type="component" value="Unassembled WGS sequence"/>
</dbReference>
<evidence type="ECO:0000256" key="1">
    <source>
        <dbReference type="SAM" id="Phobius"/>
    </source>
</evidence>
<keyword evidence="1" id="KW-1133">Transmembrane helix</keyword>
<protein>
    <submittedName>
        <fullName evidence="3">CLUMA_CG000859, isoform A</fullName>
    </submittedName>
</protein>
<feature type="transmembrane region" description="Helical" evidence="1">
    <location>
        <begin position="170"/>
        <end position="192"/>
    </location>
</feature>
<evidence type="ECO:0000313" key="3">
    <source>
        <dbReference type="EMBL" id="CRK87124.1"/>
    </source>
</evidence>
<feature type="transmembrane region" description="Helical" evidence="1">
    <location>
        <begin position="406"/>
        <end position="426"/>
    </location>
</feature>
<keyword evidence="4" id="KW-1185">Reference proteome</keyword>
<dbReference type="InterPro" id="IPR012464">
    <property type="entry name" value="DUF1676"/>
</dbReference>
<dbReference type="STRING" id="568069.A0A1J1HI88"/>
<evidence type="ECO:0000256" key="2">
    <source>
        <dbReference type="SAM" id="SignalP"/>
    </source>
</evidence>
<feature type="transmembrane region" description="Helical" evidence="1">
    <location>
        <begin position="380"/>
        <end position="400"/>
    </location>
</feature>
<sequence length="474" mass="52800">MKLVYSLTFLFVISSAFGHSAHLNRVEDDDTQPRKASSYFGDIKYLYKTYQDCAASDLSTCLKLKLYSVVDRIARSDNDLKVYEGVTFVKDVDEERDEETVPKTEVEIEASLPRSLEDKEQTLNTLIMDKIMSYFGSHTLKVKFPSAEEMKRSFEEARQKLGKDKKGGSLIMIPLLLGSTLIPLAFGALALLAGKALIVSKLALALASIIGIKKLISSGHHHEAAHEVVKITKNGKKKIKMKQFCVFLILIVAASATSESDGLISTALKFMKDCNEKSITLCIKERALQLVDKTEGDFEVTEGIKLVQTEETSQGRSLNDVQLSDDQETREQEVESLLVDRVARFLESHTIQFKVPKDSIKDVQRSFDEARKGTKKSKKYLLPLLLLFKLKAAALLPLALGFLALISFKALVIGKLALLLSGIIGLKKLLEHKHSSSYEVVAHPSHHSYSYDEAHGAYRRSIDAQKLAYAAQKN</sequence>
<organism evidence="3 4">
    <name type="scientific">Clunio marinus</name>
    <dbReference type="NCBI Taxonomy" id="568069"/>
    <lineage>
        <taxon>Eukaryota</taxon>
        <taxon>Metazoa</taxon>
        <taxon>Ecdysozoa</taxon>
        <taxon>Arthropoda</taxon>
        <taxon>Hexapoda</taxon>
        <taxon>Insecta</taxon>
        <taxon>Pterygota</taxon>
        <taxon>Neoptera</taxon>
        <taxon>Endopterygota</taxon>
        <taxon>Diptera</taxon>
        <taxon>Nematocera</taxon>
        <taxon>Chironomoidea</taxon>
        <taxon>Chironomidae</taxon>
        <taxon>Clunio</taxon>
    </lineage>
</organism>
<keyword evidence="1" id="KW-0472">Membrane</keyword>
<dbReference type="PANTHER" id="PTHR21879">
    <property type="entry name" value="FI03362P-RELATED-RELATED"/>
    <property type="match status" value="1"/>
</dbReference>
<accession>A0A1J1HI88</accession>
<reference evidence="3 4" key="1">
    <citation type="submission" date="2015-04" db="EMBL/GenBank/DDBJ databases">
        <authorList>
            <person name="Syromyatnikov M.Y."/>
            <person name="Popov V.N."/>
        </authorList>
    </citation>
    <scope>NUCLEOTIDE SEQUENCE [LARGE SCALE GENOMIC DNA]</scope>
</reference>
<dbReference type="PANTHER" id="PTHR21879:SF1">
    <property type="entry name" value="FI01546P"/>
    <property type="match status" value="1"/>
</dbReference>
<keyword evidence="2" id="KW-0732">Signal</keyword>
<dbReference type="Pfam" id="PF07898">
    <property type="entry name" value="DUF1676"/>
    <property type="match status" value="2"/>
</dbReference>
<proteinExistence type="predicted"/>
<feature type="signal peptide" evidence="2">
    <location>
        <begin position="1"/>
        <end position="18"/>
    </location>
</feature>
<dbReference type="EMBL" id="CVRI01000003">
    <property type="protein sequence ID" value="CRK87124.1"/>
    <property type="molecule type" value="Genomic_DNA"/>
</dbReference>